<evidence type="ECO:0000256" key="1">
    <source>
        <dbReference type="SAM" id="MobiDB-lite"/>
    </source>
</evidence>
<feature type="compositionally biased region" description="Basic and acidic residues" evidence="1">
    <location>
        <begin position="69"/>
        <end position="96"/>
    </location>
</feature>
<feature type="compositionally biased region" description="Basic and acidic residues" evidence="1">
    <location>
        <begin position="1"/>
        <end position="24"/>
    </location>
</feature>
<evidence type="ECO:0000313" key="2">
    <source>
        <dbReference type="EMBL" id="WOO85493.1"/>
    </source>
</evidence>
<name>A0AAF0YKS2_9TREE</name>
<sequence length="224" mass="24148">MPKATRESTPRAHPYATRDDEAKLELPGPGLTEHNLKVFQAQLLASSRAPPSSAVNTSQGSAATPTPAPKEKKAKVTKDVKPKVKAEPKAKEDKGTPKGGYDRALLVSEVSKVNFPLGVCRADSQATNANYTALAAEVGKTATQCKDTWRKTVFPALLAGREWATDGAGWSGAMKRKLVAEVLGTAKPAWEDVARQFPERTKTQVVDVWRKVVLPRLLKGQPLA</sequence>
<reference evidence="2" key="1">
    <citation type="submission" date="2023-10" db="EMBL/GenBank/DDBJ databases">
        <authorList>
            <person name="Noh H."/>
        </authorList>
    </citation>
    <scope>NUCLEOTIDE SEQUENCE</scope>
    <source>
        <strain evidence="2">DUCC4014</strain>
    </source>
</reference>
<keyword evidence="3" id="KW-1185">Reference proteome</keyword>
<accession>A0AAF0YKS2</accession>
<evidence type="ECO:0000313" key="3">
    <source>
        <dbReference type="Proteomes" id="UP000827549"/>
    </source>
</evidence>
<proteinExistence type="predicted"/>
<dbReference type="Proteomes" id="UP000827549">
    <property type="component" value="Chromosome 7"/>
</dbReference>
<dbReference type="EMBL" id="CP086720">
    <property type="protein sequence ID" value="WOO85493.1"/>
    <property type="molecule type" value="Genomic_DNA"/>
</dbReference>
<feature type="compositionally biased region" description="Low complexity" evidence="1">
    <location>
        <begin position="41"/>
        <end position="54"/>
    </location>
</feature>
<feature type="region of interest" description="Disordered" evidence="1">
    <location>
        <begin position="1"/>
        <end position="101"/>
    </location>
</feature>
<gene>
    <name evidence="2" type="ORF">LOC62_07G008992</name>
</gene>
<protein>
    <recommendedName>
        <fullName evidence="4">Myb-like domain-containing protein</fullName>
    </recommendedName>
</protein>
<evidence type="ECO:0008006" key="4">
    <source>
        <dbReference type="Google" id="ProtNLM"/>
    </source>
</evidence>
<dbReference type="GeneID" id="87812156"/>
<organism evidence="2 3">
    <name type="scientific">Vanrija pseudolonga</name>
    <dbReference type="NCBI Taxonomy" id="143232"/>
    <lineage>
        <taxon>Eukaryota</taxon>
        <taxon>Fungi</taxon>
        <taxon>Dikarya</taxon>
        <taxon>Basidiomycota</taxon>
        <taxon>Agaricomycotina</taxon>
        <taxon>Tremellomycetes</taxon>
        <taxon>Trichosporonales</taxon>
        <taxon>Trichosporonaceae</taxon>
        <taxon>Vanrija</taxon>
    </lineage>
</organism>
<dbReference type="AlphaFoldDB" id="A0AAF0YKS2"/>
<dbReference type="RefSeq" id="XP_062631519.1">
    <property type="nucleotide sequence ID" value="XM_062775535.1"/>
</dbReference>